<name>A0A8K0REB1_9PLEO</name>
<feature type="compositionally biased region" description="Low complexity" evidence="5">
    <location>
        <begin position="227"/>
        <end position="236"/>
    </location>
</feature>
<keyword evidence="4 6" id="KW-0472">Membrane</keyword>
<evidence type="ECO:0000256" key="1">
    <source>
        <dbReference type="ARBA" id="ARBA00004167"/>
    </source>
</evidence>
<dbReference type="AlphaFoldDB" id="A0A8K0REB1"/>
<dbReference type="Proteomes" id="UP000813461">
    <property type="component" value="Unassembled WGS sequence"/>
</dbReference>
<proteinExistence type="predicted"/>
<dbReference type="CDD" id="cd12087">
    <property type="entry name" value="TM_EGFR-like"/>
    <property type="match status" value="1"/>
</dbReference>
<evidence type="ECO:0000256" key="3">
    <source>
        <dbReference type="ARBA" id="ARBA00022989"/>
    </source>
</evidence>
<dbReference type="NCBIfam" id="TIGR01167">
    <property type="entry name" value="LPXTG_anchor"/>
    <property type="match status" value="1"/>
</dbReference>
<sequence length="379" mass="39482">MSPKIALSALSAVAFSAFATAAVPADPTITAPAVLPKRQNDARFIGYVSFSGSWYSEQCNAGLTWYQDSKYAQCCPATAKSCYAPTACVSGSLIYPYSDQSRTTTIACTENYDNTAYSICNTAFIFENMQDSNPRTDIVCGESSVNWSYYRKLDATVTAATSSIPTSIPQPVSTALVAPNVTTNNNDGGSKAWIAGAVVGPIVGLALIGALVWFFLRRKKNKKLAPAQGSAAMASANPSQPPPGVGGYTDAKPQFVPQQQPAFNQDPYANQGAFAAQQHQSYSDAPVSPAPQYNTGGAPYNNNGPVSPPPGQEYYGNDVKHAYTAPSDGAAELGGSSGAAPVAQASPTHQAAELGGDSRQPTTSAPYTGTSELPSNPKA</sequence>
<evidence type="ECO:0000256" key="4">
    <source>
        <dbReference type="ARBA" id="ARBA00023136"/>
    </source>
</evidence>
<feature type="compositionally biased region" description="Polar residues" evidence="5">
    <location>
        <begin position="359"/>
        <end position="379"/>
    </location>
</feature>
<dbReference type="InterPro" id="IPR051694">
    <property type="entry name" value="Immunoregulatory_rcpt-like"/>
</dbReference>
<comment type="caution">
    <text evidence="8">The sequence shown here is derived from an EMBL/GenBank/DDBJ whole genome shotgun (WGS) entry which is preliminary data.</text>
</comment>
<gene>
    <name evidence="8" type="ORF">FB567DRAFT_240063</name>
</gene>
<protein>
    <submittedName>
        <fullName evidence="8">Uncharacterized protein</fullName>
    </submittedName>
</protein>
<feature type="compositionally biased region" description="Low complexity" evidence="5">
    <location>
        <begin position="327"/>
        <end position="340"/>
    </location>
</feature>
<reference evidence="8" key="1">
    <citation type="journal article" date="2021" name="Nat. Commun.">
        <title>Genetic determinants of endophytism in the Arabidopsis root mycobiome.</title>
        <authorList>
            <person name="Mesny F."/>
            <person name="Miyauchi S."/>
            <person name="Thiergart T."/>
            <person name="Pickel B."/>
            <person name="Atanasova L."/>
            <person name="Karlsson M."/>
            <person name="Huettel B."/>
            <person name="Barry K.W."/>
            <person name="Haridas S."/>
            <person name="Chen C."/>
            <person name="Bauer D."/>
            <person name="Andreopoulos W."/>
            <person name="Pangilinan J."/>
            <person name="LaButti K."/>
            <person name="Riley R."/>
            <person name="Lipzen A."/>
            <person name="Clum A."/>
            <person name="Drula E."/>
            <person name="Henrissat B."/>
            <person name="Kohler A."/>
            <person name="Grigoriev I.V."/>
            <person name="Martin F.M."/>
            <person name="Hacquard S."/>
        </authorList>
    </citation>
    <scope>NUCLEOTIDE SEQUENCE</scope>
    <source>
        <strain evidence="8">MPI-SDFR-AT-0120</strain>
    </source>
</reference>
<evidence type="ECO:0000313" key="9">
    <source>
        <dbReference type="Proteomes" id="UP000813461"/>
    </source>
</evidence>
<evidence type="ECO:0000256" key="5">
    <source>
        <dbReference type="SAM" id="MobiDB-lite"/>
    </source>
</evidence>
<feature type="region of interest" description="Disordered" evidence="5">
    <location>
        <begin position="227"/>
        <end position="254"/>
    </location>
</feature>
<feature type="region of interest" description="Disordered" evidence="5">
    <location>
        <begin position="274"/>
        <end position="379"/>
    </location>
</feature>
<dbReference type="GO" id="GO:0016020">
    <property type="term" value="C:membrane"/>
    <property type="evidence" value="ECO:0007669"/>
    <property type="project" value="UniProtKB-SubCell"/>
</dbReference>
<feature type="chain" id="PRO_5035433153" evidence="7">
    <location>
        <begin position="22"/>
        <end position="379"/>
    </location>
</feature>
<dbReference type="GO" id="GO:0071944">
    <property type="term" value="C:cell periphery"/>
    <property type="evidence" value="ECO:0007669"/>
    <property type="project" value="UniProtKB-ARBA"/>
</dbReference>
<feature type="compositionally biased region" description="Polar residues" evidence="5">
    <location>
        <begin position="291"/>
        <end position="305"/>
    </location>
</feature>
<feature type="signal peptide" evidence="7">
    <location>
        <begin position="1"/>
        <end position="21"/>
    </location>
</feature>
<evidence type="ECO:0000256" key="2">
    <source>
        <dbReference type="ARBA" id="ARBA00022692"/>
    </source>
</evidence>
<keyword evidence="9" id="KW-1185">Reference proteome</keyword>
<keyword evidence="2 6" id="KW-0812">Transmembrane</keyword>
<organism evidence="8 9">
    <name type="scientific">Paraphoma chrysanthemicola</name>
    <dbReference type="NCBI Taxonomy" id="798071"/>
    <lineage>
        <taxon>Eukaryota</taxon>
        <taxon>Fungi</taxon>
        <taxon>Dikarya</taxon>
        <taxon>Ascomycota</taxon>
        <taxon>Pezizomycotina</taxon>
        <taxon>Dothideomycetes</taxon>
        <taxon>Pleosporomycetidae</taxon>
        <taxon>Pleosporales</taxon>
        <taxon>Pleosporineae</taxon>
        <taxon>Phaeosphaeriaceae</taxon>
        <taxon>Paraphoma</taxon>
    </lineage>
</organism>
<evidence type="ECO:0000256" key="7">
    <source>
        <dbReference type="SAM" id="SignalP"/>
    </source>
</evidence>
<dbReference type="PANTHER" id="PTHR15549">
    <property type="entry name" value="PAIRED IMMUNOGLOBULIN-LIKE TYPE 2 RECEPTOR"/>
    <property type="match status" value="1"/>
</dbReference>
<comment type="subcellular location">
    <subcellularLocation>
        <location evidence="1">Membrane</location>
        <topology evidence="1">Single-pass membrane protein</topology>
    </subcellularLocation>
</comment>
<keyword evidence="7" id="KW-0732">Signal</keyword>
<evidence type="ECO:0000256" key="6">
    <source>
        <dbReference type="SAM" id="Phobius"/>
    </source>
</evidence>
<keyword evidence="3 6" id="KW-1133">Transmembrane helix</keyword>
<dbReference type="PANTHER" id="PTHR15549:SF27">
    <property type="entry name" value="CHITIN-BINDING TYPE-1 DOMAIN-CONTAINING PROTEIN"/>
    <property type="match status" value="1"/>
</dbReference>
<evidence type="ECO:0000313" key="8">
    <source>
        <dbReference type="EMBL" id="KAH7092545.1"/>
    </source>
</evidence>
<feature type="transmembrane region" description="Helical" evidence="6">
    <location>
        <begin position="192"/>
        <end position="216"/>
    </location>
</feature>
<dbReference type="EMBL" id="JAGMVJ010000003">
    <property type="protein sequence ID" value="KAH7092545.1"/>
    <property type="molecule type" value="Genomic_DNA"/>
</dbReference>
<accession>A0A8K0REB1</accession>
<dbReference type="OrthoDB" id="3557178at2759"/>